<sequence>MNMIVVPACDEHNGDKSADDEYLMQILPMSIGLNDVANHYFQSKVGQVIASNNRLVGSLTEGAVPVTVHDIETDQLAHAVAFKVDMNRLLSVLSMNARAIYFHHHGAKLVAKMSSVTNFSLLEGSVELNDMVSQAMQMADDMLNEINASRHGSNPDVFFYRIAREGNVELIEFTFYGTSKVLFTLIHDVEESM</sequence>
<gene>
    <name evidence="1" type="ORF">M5G27_19735</name>
</gene>
<proteinExistence type="predicted"/>
<dbReference type="AlphaFoldDB" id="A0A9X4C4C9"/>
<protein>
    <submittedName>
        <fullName evidence="1">Uncharacterized protein</fullName>
    </submittedName>
</protein>
<reference evidence="1 2" key="1">
    <citation type="submission" date="2022-05" db="EMBL/GenBank/DDBJ databases">
        <title>Novel Pseudomonas spp. Isolated from a Rainbow Trout Aquaculture Facility.</title>
        <authorList>
            <person name="Testerman T."/>
            <person name="Graf J."/>
        </authorList>
    </citation>
    <scope>NUCLEOTIDE SEQUENCE [LARGE SCALE GENOMIC DNA]</scope>
    <source>
        <strain evidence="1 2">ID1042</strain>
    </source>
</reference>
<evidence type="ECO:0000313" key="2">
    <source>
        <dbReference type="Proteomes" id="UP001148185"/>
    </source>
</evidence>
<dbReference type="Proteomes" id="UP001148185">
    <property type="component" value="Unassembled WGS sequence"/>
</dbReference>
<comment type="caution">
    <text evidence="1">The sequence shown here is derived from an EMBL/GenBank/DDBJ whole genome shotgun (WGS) entry which is preliminary data.</text>
</comment>
<organism evidence="1 2">
    <name type="scientific">Pseudomonas shahriarae</name>
    <dbReference type="NCBI Taxonomy" id="2745512"/>
    <lineage>
        <taxon>Bacteria</taxon>
        <taxon>Pseudomonadati</taxon>
        <taxon>Pseudomonadota</taxon>
        <taxon>Gammaproteobacteria</taxon>
        <taxon>Pseudomonadales</taxon>
        <taxon>Pseudomonadaceae</taxon>
        <taxon>Pseudomonas</taxon>
    </lineage>
</organism>
<keyword evidence="2" id="KW-1185">Reference proteome</keyword>
<name>A0A9X4C4C9_9PSED</name>
<dbReference type="RefSeq" id="WP_273877625.1">
    <property type="nucleotide sequence ID" value="NZ_JAMDHA010000023.1"/>
</dbReference>
<dbReference type="EMBL" id="JAMDHA010000023">
    <property type="protein sequence ID" value="MDD1009713.1"/>
    <property type="molecule type" value="Genomic_DNA"/>
</dbReference>
<accession>A0A9X4C4C9</accession>
<evidence type="ECO:0000313" key="1">
    <source>
        <dbReference type="EMBL" id="MDD1009713.1"/>
    </source>
</evidence>